<gene>
    <name evidence="2" type="ORF">J5N97_025471</name>
</gene>
<dbReference type="Proteomes" id="UP001085076">
    <property type="component" value="Miscellaneous, Linkage group lg07"/>
</dbReference>
<feature type="region of interest" description="Disordered" evidence="1">
    <location>
        <begin position="240"/>
        <end position="261"/>
    </location>
</feature>
<dbReference type="PANTHER" id="PTHR34361:SF2">
    <property type="entry name" value="OS08G0157800 PROTEIN"/>
    <property type="match status" value="1"/>
</dbReference>
<reference evidence="2" key="2">
    <citation type="journal article" date="2022" name="Hortic Res">
        <title>The genome of Dioscorea zingiberensis sheds light on the biosynthesis, origin and evolution of the medicinally important diosgenin saponins.</title>
        <authorList>
            <person name="Li Y."/>
            <person name="Tan C."/>
            <person name="Li Z."/>
            <person name="Guo J."/>
            <person name="Li S."/>
            <person name="Chen X."/>
            <person name="Wang C."/>
            <person name="Dai X."/>
            <person name="Yang H."/>
            <person name="Song W."/>
            <person name="Hou L."/>
            <person name="Xu J."/>
            <person name="Tong Z."/>
            <person name="Xu A."/>
            <person name="Yuan X."/>
            <person name="Wang W."/>
            <person name="Yang Q."/>
            <person name="Chen L."/>
            <person name="Sun Z."/>
            <person name="Wang K."/>
            <person name="Pan B."/>
            <person name="Chen J."/>
            <person name="Bao Y."/>
            <person name="Liu F."/>
            <person name="Qi X."/>
            <person name="Gang D.R."/>
            <person name="Wen J."/>
            <person name="Li J."/>
        </authorList>
    </citation>
    <scope>NUCLEOTIDE SEQUENCE</scope>
    <source>
        <strain evidence="2">Dzin_1.0</strain>
    </source>
</reference>
<sequence length="661" mass="71595">MTMNLLGGGAAYRSPDAQPPKPPPRASSSSFALSPHAPPFKLDRPKTQPPPPFQPSSSSSPVPDGRASIQSASPYNPCYGSVVDDVVDLERAEGLNGVGGGAPRFGATTSYDPFFFQKEGTYGGLTAYEDTTSVCFGKHVNQISNKAPSELGCSEWLYNGHQPKYEENVPPQYDNFGSSWLVPSASSTGTLYSYFPEPISVGIPVSSSDLKSLDSGCIVQHDSCSVTPISFYSPTTSPIPTLNSQSSSKTYSPSDRSTSRYEVSRFHHDDMGSVDENSPQDNLAVDSPCWKGVSAPNHPLSCMNEPFSSNVVMESKCCCNLDQGQAHLPSGLYVAPLEEYRRMACHSNGENSSFPRGSSTAIGLSKAQKKFVPFNKSGDVENWNEERILNSENSKTQTKEISKVFESDSQAKDDVQLSLEAGGFAANHSLIVDGTANFNAGFNIAVQDHSSDPHIYAKDSLMNLVPGEIVEPVGSCSVSEKCSQSGDVQILIKAIYNLSQVLVSTNISNANEMKENDFELLQAVISNLETFSSNKGKAASPLITIAGDGNPSDGCSTHAIKREMQSVSPILNSDKSVDYAAGANNTNFMKQDKLITQAFERVLDKPPSQLKESPPWLLYKNLWIEAEVALCSMKRELQAARIEIVLNNQKTLRHMQILMIN</sequence>
<comment type="caution">
    <text evidence="2">The sequence shown here is derived from an EMBL/GenBank/DDBJ whole genome shotgun (WGS) entry which is preliminary data.</text>
</comment>
<dbReference type="PANTHER" id="PTHR34361">
    <property type="entry name" value="OS08G0157800 PROTEIN"/>
    <property type="match status" value="1"/>
</dbReference>
<name>A0A9D5H9N8_9LILI</name>
<feature type="compositionally biased region" description="Polar residues" evidence="1">
    <location>
        <begin position="240"/>
        <end position="256"/>
    </location>
</feature>
<feature type="compositionally biased region" description="Low complexity" evidence="1">
    <location>
        <begin position="26"/>
        <end position="35"/>
    </location>
</feature>
<evidence type="ECO:0000313" key="2">
    <source>
        <dbReference type="EMBL" id="KAJ0968554.1"/>
    </source>
</evidence>
<accession>A0A9D5H9N8</accession>
<organism evidence="2 3">
    <name type="scientific">Dioscorea zingiberensis</name>
    <dbReference type="NCBI Taxonomy" id="325984"/>
    <lineage>
        <taxon>Eukaryota</taxon>
        <taxon>Viridiplantae</taxon>
        <taxon>Streptophyta</taxon>
        <taxon>Embryophyta</taxon>
        <taxon>Tracheophyta</taxon>
        <taxon>Spermatophyta</taxon>
        <taxon>Magnoliopsida</taxon>
        <taxon>Liliopsida</taxon>
        <taxon>Dioscoreales</taxon>
        <taxon>Dioscoreaceae</taxon>
        <taxon>Dioscorea</taxon>
    </lineage>
</organism>
<evidence type="ECO:0000256" key="1">
    <source>
        <dbReference type="SAM" id="MobiDB-lite"/>
    </source>
</evidence>
<protein>
    <submittedName>
        <fullName evidence="2">Uncharacterized protein</fullName>
    </submittedName>
</protein>
<dbReference type="AlphaFoldDB" id="A0A9D5H9N8"/>
<keyword evidence="3" id="KW-1185">Reference proteome</keyword>
<dbReference type="OrthoDB" id="611935at2759"/>
<evidence type="ECO:0000313" key="3">
    <source>
        <dbReference type="Proteomes" id="UP001085076"/>
    </source>
</evidence>
<feature type="region of interest" description="Disordered" evidence="1">
    <location>
        <begin position="1"/>
        <end position="74"/>
    </location>
</feature>
<dbReference type="EMBL" id="JAGGNH010000007">
    <property type="protein sequence ID" value="KAJ0968554.1"/>
    <property type="molecule type" value="Genomic_DNA"/>
</dbReference>
<reference evidence="2" key="1">
    <citation type="submission" date="2021-03" db="EMBL/GenBank/DDBJ databases">
        <authorList>
            <person name="Li Z."/>
            <person name="Yang C."/>
        </authorList>
    </citation>
    <scope>NUCLEOTIDE SEQUENCE</scope>
    <source>
        <strain evidence="2">Dzin_1.0</strain>
        <tissue evidence="2">Leaf</tissue>
    </source>
</reference>
<feature type="compositionally biased region" description="Gly residues" evidence="1">
    <location>
        <begin position="1"/>
        <end position="10"/>
    </location>
</feature>
<proteinExistence type="predicted"/>